<comment type="caution">
    <text evidence="1">The sequence shown here is derived from an EMBL/GenBank/DDBJ whole genome shotgun (WGS) entry which is preliminary data.</text>
</comment>
<evidence type="ECO:0000313" key="1">
    <source>
        <dbReference type="EMBL" id="TGY89437.1"/>
    </source>
</evidence>
<name>A0AC61RNT0_9FIRM</name>
<organism evidence="1 2">
    <name type="scientific">Petralouisia muris</name>
    <dbReference type="NCBI Taxonomy" id="3032872"/>
    <lineage>
        <taxon>Bacteria</taxon>
        <taxon>Bacillati</taxon>
        <taxon>Bacillota</taxon>
        <taxon>Clostridia</taxon>
        <taxon>Lachnospirales</taxon>
        <taxon>Lachnospiraceae</taxon>
        <taxon>Petralouisia</taxon>
    </lineage>
</organism>
<gene>
    <name evidence="1" type="ORF">E5329_25050</name>
</gene>
<proteinExistence type="predicted"/>
<dbReference type="Proteomes" id="UP000304953">
    <property type="component" value="Unassembled WGS sequence"/>
</dbReference>
<accession>A0AC61RNT0</accession>
<dbReference type="EMBL" id="SRYA01000091">
    <property type="protein sequence ID" value="TGY89437.1"/>
    <property type="molecule type" value="Genomic_DNA"/>
</dbReference>
<sequence length="468" mass="54147">MIWCFCAKMMIWMVGCSMNNKIILLHLPIMNYIQKDFINEEGGYNPSLGIMALGTYLELNGYEPIVIDMCYERMKVRELIEKIQGIDPLFIGISVYTENFNQAIKLTQQLKSNIKGIKIALGGPHPTLQPMECIEKDTVDFVIMREGESIILELAEAIRTGERLIKYEDIRGLVFKRGGRSIKNKYKHFISDLDLLPIIKRELADAARYGGYINISTSRGCPGRCIYCSATTLSGASYRVRSEYSIYLEMLLIKNIWSEKLFKIYIVDDTFTAIPERLNNFMDLIERFDFKINWQCESRIDVMNELLLERMHKSGCIAVQYGIESGSQEVLDKLRKGINLDRAIEIIDATYKNNIIPCLSFMLGHYCDTKETMWQTAYLIKQLFEKYKAEIAVSYNTPFPGTFQYIKSKELGMNILTNSYEKYTLLDPIVETKNFTVDDQREVFYFCSKYVGHYDAIEKQMGGWTYVS</sequence>
<keyword evidence="2" id="KW-1185">Reference proteome</keyword>
<protein>
    <submittedName>
        <fullName evidence="1">Radical SAM protein</fullName>
    </submittedName>
</protein>
<evidence type="ECO:0000313" key="2">
    <source>
        <dbReference type="Proteomes" id="UP000304953"/>
    </source>
</evidence>
<reference evidence="1" key="1">
    <citation type="submission" date="2019-04" db="EMBL/GenBank/DDBJ databases">
        <title>Microbes associate with the intestines of laboratory mice.</title>
        <authorList>
            <person name="Navarre W."/>
            <person name="Wong E."/>
            <person name="Huang K."/>
            <person name="Tropini C."/>
            <person name="Ng K."/>
            <person name="Yu B."/>
        </authorList>
    </citation>
    <scope>NUCLEOTIDE SEQUENCE</scope>
    <source>
        <strain evidence="1">NM01_1-7b</strain>
    </source>
</reference>